<evidence type="ECO:0000256" key="11">
    <source>
        <dbReference type="RuleBase" id="RU003826"/>
    </source>
</evidence>
<dbReference type="FunCoup" id="A0A6G9IF82">
    <property type="interactions" value="443"/>
</dbReference>
<dbReference type="NCBIfam" id="TIGR00693">
    <property type="entry name" value="thiE"/>
    <property type="match status" value="1"/>
</dbReference>
<keyword evidence="5 10" id="KW-0460">Magnesium</keyword>
<evidence type="ECO:0000256" key="7">
    <source>
        <dbReference type="ARBA" id="ARBA00047334"/>
    </source>
</evidence>
<dbReference type="Gene3D" id="3.20.20.70">
    <property type="entry name" value="Aldolase class I"/>
    <property type="match status" value="1"/>
</dbReference>
<dbReference type="PANTHER" id="PTHR20857">
    <property type="entry name" value="THIAMINE-PHOSPHATE PYROPHOSPHORYLASE"/>
    <property type="match status" value="1"/>
</dbReference>
<dbReference type="InterPro" id="IPR013785">
    <property type="entry name" value="Aldolase_TIM"/>
</dbReference>
<dbReference type="KEGG" id="orb:IPMB12_02275"/>
<keyword evidence="15" id="KW-1185">Reference proteome</keyword>
<feature type="binding site" evidence="10">
    <location>
        <begin position="138"/>
        <end position="140"/>
    </location>
    <ligand>
        <name>2-[(2R,5Z)-2-carboxy-4-methylthiazol-5(2H)-ylidene]ethyl phosphate</name>
        <dbReference type="ChEBI" id="CHEBI:62899"/>
    </ligand>
</feature>
<comment type="function">
    <text evidence="1 10">Condenses 4-methyl-5-(beta-hydroxyethyl)thiazole monophosphate (THZ-P) and 2-methyl-4-amino-5-hydroxymethyl pyrimidine pyrophosphate (HMP-PP) to form thiamine monophosphate (TMP).</text>
</comment>
<comment type="catalytic activity">
    <reaction evidence="8 10 11">
        <text>2-(2-carboxy-4-methylthiazol-5-yl)ethyl phosphate + 4-amino-2-methyl-5-(diphosphooxymethyl)pyrimidine + 2 H(+) = thiamine phosphate + CO2 + diphosphate</text>
        <dbReference type="Rhea" id="RHEA:47848"/>
        <dbReference type="ChEBI" id="CHEBI:15378"/>
        <dbReference type="ChEBI" id="CHEBI:16526"/>
        <dbReference type="ChEBI" id="CHEBI:33019"/>
        <dbReference type="ChEBI" id="CHEBI:37575"/>
        <dbReference type="ChEBI" id="CHEBI:57841"/>
        <dbReference type="ChEBI" id="CHEBI:62890"/>
        <dbReference type="EC" id="2.5.1.3"/>
    </reaction>
</comment>
<evidence type="ECO:0000256" key="2">
    <source>
        <dbReference type="ARBA" id="ARBA00005165"/>
    </source>
</evidence>
<dbReference type="InterPro" id="IPR036206">
    <property type="entry name" value="ThiamineP_synth_sf"/>
</dbReference>
<reference evidence="14 15" key="1">
    <citation type="submission" date="2020-03" db="EMBL/GenBank/DDBJ databases">
        <title>Complete genome sequence of Orbus sp. IPMB12 (BCRC 80908).</title>
        <authorList>
            <person name="Lo W.-S."/>
            <person name="Chang T.-H."/>
            <person name="Kuo C.-H."/>
        </authorList>
    </citation>
    <scope>NUCLEOTIDE SEQUENCE [LARGE SCALE GENOMIC DNA]</scope>
    <source>
        <strain evidence="14 15">IPMB12</strain>
    </source>
</reference>
<dbReference type="HAMAP" id="MF_00097">
    <property type="entry name" value="TMP_synthase"/>
    <property type="match status" value="1"/>
</dbReference>
<evidence type="ECO:0000313" key="15">
    <source>
        <dbReference type="Proteomes" id="UP000501168"/>
    </source>
</evidence>
<dbReference type="InterPro" id="IPR022998">
    <property type="entry name" value="ThiamineP_synth_TenI"/>
</dbReference>
<dbReference type="GO" id="GO:0004789">
    <property type="term" value="F:thiamine-phosphate diphosphorylase activity"/>
    <property type="evidence" value="ECO:0007669"/>
    <property type="project" value="UniProtKB-UniRule"/>
</dbReference>
<dbReference type="UniPathway" id="UPA00060">
    <property type="reaction ID" value="UER00141"/>
</dbReference>
<accession>A0A6G9IF82</accession>
<dbReference type="Pfam" id="PF02581">
    <property type="entry name" value="TMP-TENI"/>
    <property type="match status" value="1"/>
</dbReference>
<evidence type="ECO:0000256" key="8">
    <source>
        <dbReference type="ARBA" id="ARBA00047851"/>
    </source>
</evidence>
<dbReference type="GO" id="GO:0009228">
    <property type="term" value="P:thiamine biosynthetic process"/>
    <property type="evidence" value="ECO:0007669"/>
    <property type="project" value="UniProtKB-KW"/>
</dbReference>
<comment type="similarity">
    <text evidence="10 11">Belongs to the thiamine-phosphate synthase family.</text>
</comment>
<evidence type="ECO:0000256" key="12">
    <source>
        <dbReference type="RuleBase" id="RU004253"/>
    </source>
</evidence>
<feature type="binding site" evidence="10">
    <location>
        <position position="112"/>
    </location>
    <ligand>
        <name>4-amino-2-methyl-5-(diphosphooxymethyl)pyrimidine</name>
        <dbReference type="ChEBI" id="CHEBI:57841"/>
    </ligand>
</feature>
<proteinExistence type="inferred from homology"/>
<evidence type="ECO:0000259" key="13">
    <source>
        <dbReference type="Pfam" id="PF02581"/>
    </source>
</evidence>
<feature type="binding site" evidence="10">
    <location>
        <position position="74"/>
    </location>
    <ligand>
        <name>Mg(2+)</name>
        <dbReference type="ChEBI" id="CHEBI:18420"/>
    </ligand>
</feature>
<feature type="binding site" evidence="10">
    <location>
        <begin position="40"/>
        <end position="44"/>
    </location>
    <ligand>
        <name>4-amino-2-methyl-5-(diphosphooxymethyl)pyrimidine</name>
        <dbReference type="ChEBI" id="CHEBI:57841"/>
    </ligand>
</feature>
<protein>
    <recommendedName>
        <fullName evidence="10">Thiamine-phosphate synthase</fullName>
        <shortName evidence="10">TP synthase</shortName>
        <shortName evidence="10">TPS</shortName>
        <ecNumber evidence="10">2.5.1.3</ecNumber>
    </recommendedName>
    <alternativeName>
        <fullName evidence="10">Thiamine-phosphate pyrophosphorylase</fullName>
        <shortName evidence="10">TMP pyrophosphorylase</shortName>
        <shortName evidence="10">TMP-PPase</shortName>
    </alternativeName>
</protein>
<dbReference type="AlphaFoldDB" id="A0A6G9IF82"/>
<feature type="binding site" evidence="10">
    <location>
        <position position="73"/>
    </location>
    <ligand>
        <name>4-amino-2-methyl-5-(diphosphooxymethyl)pyrimidine</name>
        <dbReference type="ChEBI" id="CHEBI:57841"/>
    </ligand>
</feature>
<comment type="pathway">
    <text evidence="2 10 12">Cofactor biosynthesis; thiamine diphosphate biosynthesis; thiamine phosphate from 4-amino-2-methyl-5-diphosphomethylpyrimidine and 4-methyl-5-(2-phosphoethyl)-thiazole: step 1/1.</text>
</comment>
<organism evidence="14 15">
    <name type="scientific">Zophobihabitans entericus</name>
    <dbReference type="NCBI Taxonomy" id="1635327"/>
    <lineage>
        <taxon>Bacteria</taxon>
        <taxon>Pseudomonadati</taxon>
        <taxon>Pseudomonadota</taxon>
        <taxon>Gammaproteobacteria</taxon>
        <taxon>Orbales</taxon>
        <taxon>Orbaceae</taxon>
        <taxon>Zophobihabitans</taxon>
    </lineage>
</organism>
<name>A0A6G9IF82_9GAMM</name>
<evidence type="ECO:0000256" key="1">
    <source>
        <dbReference type="ARBA" id="ARBA00003814"/>
    </source>
</evidence>
<comment type="cofactor">
    <cofactor evidence="10">
        <name>Mg(2+)</name>
        <dbReference type="ChEBI" id="CHEBI:18420"/>
    </cofactor>
    <text evidence="10">Binds 1 Mg(2+) ion per subunit.</text>
</comment>
<comment type="catalytic activity">
    <reaction evidence="9 10 11">
        <text>2-[(2R,5Z)-2-carboxy-4-methylthiazol-5(2H)-ylidene]ethyl phosphate + 4-amino-2-methyl-5-(diphosphooxymethyl)pyrimidine + 2 H(+) = thiamine phosphate + CO2 + diphosphate</text>
        <dbReference type="Rhea" id="RHEA:47844"/>
        <dbReference type="ChEBI" id="CHEBI:15378"/>
        <dbReference type="ChEBI" id="CHEBI:16526"/>
        <dbReference type="ChEBI" id="CHEBI:33019"/>
        <dbReference type="ChEBI" id="CHEBI:37575"/>
        <dbReference type="ChEBI" id="CHEBI:57841"/>
        <dbReference type="ChEBI" id="CHEBI:62899"/>
        <dbReference type="EC" id="2.5.1.3"/>
    </reaction>
</comment>
<evidence type="ECO:0000256" key="9">
    <source>
        <dbReference type="ARBA" id="ARBA00047883"/>
    </source>
</evidence>
<feature type="binding site" evidence="10">
    <location>
        <begin position="189"/>
        <end position="190"/>
    </location>
    <ligand>
        <name>2-[(2R,5Z)-2-carboxy-4-methylthiazol-5(2H)-ylidene]ethyl phosphate</name>
        <dbReference type="ChEBI" id="CHEBI:62899"/>
    </ligand>
</feature>
<keyword evidence="6 10" id="KW-0784">Thiamine biosynthesis</keyword>
<feature type="binding site" evidence="10">
    <location>
        <position position="169"/>
    </location>
    <ligand>
        <name>2-[(2R,5Z)-2-carboxy-4-methylthiazol-5(2H)-ylidene]ethyl phosphate</name>
        <dbReference type="ChEBI" id="CHEBI:62899"/>
    </ligand>
</feature>
<dbReference type="GO" id="GO:0009229">
    <property type="term" value="P:thiamine diphosphate biosynthetic process"/>
    <property type="evidence" value="ECO:0007669"/>
    <property type="project" value="UniProtKB-UniRule"/>
</dbReference>
<evidence type="ECO:0000256" key="3">
    <source>
        <dbReference type="ARBA" id="ARBA00022679"/>
    </source>
</evidence>
<keyword evidence="4 10" id="KW-0479">Metal-binding</keyword>
<dbReference type="EMBL" id="CP050253">
    <property type="protein sequence ID" value="QIQ22364.1"/>
    <property type="molecule type" value="Genomic_DNA"/>
</dbReference>
<dbReference type="FunFam" id="3.20.20.70:FF:000096">
    <property type="entry name" value="Thiamine-phosphate synthase"/>
    <property type="match status" value="1"/>
</dbReference>
<sequence length="213" mass="22241">MKKQLDLSLYLVLDPVLCGGIEGMVRTTDLAVKNGVTAVQLRSEHSLNRKQWYEAGLALKQLLSSTSVPLFINDQVDVALAVDADGVHVGQSDLPVDVVRRLIGADKFLGLSVSNLAELNNVPWNLVDYLGIGPVFPTTSKTNAAPALGVAGLQTLVAQKCCPAVAIGGINSSNLAPVVQTGVEGVAVVSAICGQVDIAQVTKQLMTQISGAK</sequence>
<evidence type="ECO:0000256" key="4">
    <source>
        <dbReference type="ARBA" id="ARBA00022723"/>
    </source>
</evidence>
<feature type="binding site" evidence="10">
    <location>
        <position position="141"/>
    </location>
    <ligand>
        <name>4-amino-2-methyl-5-(diphosphooxymethyl)pyrimidine</name>
        <dbReference type="ChEBI" id="CHEBI:57841"/>
    </ligand>
</feature>
<dbReference type="EC" id="2.5.1.3" evidence="10"/>
<keyword evidence="3 10" id="KW-0808">Transferase</keyword>
<dbReference type="InParanoid" id="A0A6G9IF82"/>
<evidence type="ECO:0000256" key="6">
    <source>
        <dbReference type="ARBA" id="ARBA00022977"/>
    </source>
</evidence>
<evidence type="ECO:0000256" key="10">
    <source>
        <dbReference type="HAMAP-Rule" id="MF_00097"/>
    </source>
</evidence>
<feature type="domain" description="Thiamine phosphate synthase/TenI" evidence="13">
    <location>
        <begin position="9"/>
        <end position="192"/>
    </location>
</feature>
<evidence type="ECO:0000313" key="14">
    <source>
        <dbReference type="EMBL" id="QIQ22364.1"/>
    </source>
</evidence>
<dbReference type="Proteomes" id="UP000501168">
    <property type="component" value="Chromosome"/>
</dbReference>
<gene>
    <name evidence="10 14" type="primary">thiE</name>
    <name evidence="14" type="ORF">IPMB12_02275</name>
</gene>
<dbReference type="SUPFAM" id="SSF51391">
    <property type="entry name" value="Thiamin phosphate synthase"/>
    <property type="match status" value="1"/>
</dbReference>
<dbReference type="GO" id="GO:0005737">
    <property type="term" value="C:cytoplasm"/>
    <property type="evidence" value="ECO:0007669"/>
    <property type="project" value="TreeGrafter"/>
</dbReference>
<dbReference type="PANTHER" id="PTHR20857:SF15">
    <property type="entry name" value="THIAMINE-PHOSPHATE SYNTHASE"/>
    <property type="match status" value="1"/>
</dbReference>
<dbReference type="CDD" id="cd00564">
    <property type="entry name" value="TMP_TenI"/>
    <property type="match status" value="1"/>
</dbReference>
<feature type="binding site" evidence="10">
    <location>
        <position position="93"/>
    </location>
    <ligand>
        <name>Mg(2+)</name>
        <dbReference type="ChEBI" id="CHEBI:18420"/>
    </ligand>
</feature>
<dbReference type="GO" id="GO:0000287">
    <property type="term" value="F:magnesium ion binding"/>
    <property type="evidence" value="ECO:0007669"/>
    <property type="project" value="UniProtKB-UniRule"/>
</dbReference>
<dbReference type="InterPro" id="IPR034291">
    <property type="entry name" value="TMP_synthase"/>
</dbReference>
<evidence type="ECO:0000256" key="5">
    <source>
        <dbReference type="ARBA" id="ARBA00022842"/>
    </source>
</evidence>
<comment type="catalytic activity">
    <reaction evidence="7 10 11">
        <text>4-methyl-5-(2-phosphooxyethyl)-thiazole + 4-amino-2-methyl-5-(diphosphooxymethyl)pyrimidine + H(+) = thiamine phosphate + diphosphate</text>
        <dbReference type="Rhea" id="RHEA:22328"/>
        <dbReference type="ChEBI" id="CHEBI:15378"/>
        <dbReference type="ChEBI" id="CHEBI:33019"/>
        <dbReference type="ChEBI" id="CHEBI:37575"/>
        <dbReference type="ChEBI" id="CHEBI:57841"/>
        <dbReference type="ChEBI" id="CHEBI:58296"/>
        <dbReference type="EC" id="2.5.1.3"/>
    </reaction>
</comment>